<dbReference type="Proteomes" id="UP001203512">
    <property type="component" value="Unassembled WGS sequence"/>
</dbReference>
<protein>
    <submittedName>
        <fullName evidence="1">DUF1465 family protein</fullName>
    </submittedName>
</protein>
<reference evidence="1 2" key="1">
    <citation type="submission" date="2022-04" db="EMBL/GenBank/DDBJ databases">
        <authorList>
            <person name="Huq M.A."/>
        </authorList>
    </citation>
    <scope>NUCLEOTIDE SEQUENCE [LARGE SCALE GENOMIC DNA]</scope>
    <source>
        <strain evidence="1 2">MAH-33</strain>
    </source>
</reference>
<comment type="caution">
    <text evidence="1">The sequence shown here is derived from an EMBL/GenBank/DDBJ whole genome shotgun (WGS) entry which is preliminary data.</text>
</comment>
<organism evidence="1 2">
    <name type="scientific">Sphingobium agri</name>
    <dbReference type="NCBI Taxonomy" id="2933566"/>
    <lineage>
        <taxon>Bacteria</taxon>
        <taxon>Pseudomonadati</taxon>
        <taxon>Pseudomonadota</taxon>
        <taxon>Alphaproteobacteria</taxon>
        <taxon>Sphingomonadales</taxon>
        <taxon>Sphingomonadaceae</taxon>
        <taxon>Sphingobium</taxon>
    </lineage>
</organism>
<keyword evidence="2" id="KW-1185">Reference proteome</keyword>
<proteinExistence type="predicted"/>
<name>A0ABT0DY63_9SPHN</name>
<gene>
    <name evidence="1" type="ORF">MU848_10800</name>
</gene>
<accession>A0ABT0DY63</accession>
<dbReference type="RefSeq" id="WP_097091165.1">
    <property type="nucleotide sequence ID" value="NZ_JALKHS010000007.1"/>
</dbReference>
<evidence type="ECO:0000313" key="2">
    <source>
        <dbReference type="Proteomes" id="UP001203512"/>
    </source>
</evidence>
<dbReference type="EMBL" id="JALKHS010000007">
    <property type="protein sequence ID" value="MCK0532067.1"/>
    <property type="molecule type" value="Genomic_DNA"/>
</dbReference>
<dbReference type="InterPro" id="IPR010848">
    <property type="entry name" value="DUF1465"/>
</dbReference>
<dbReference type="Gene3D" id="1.10.8.930">
    <property type="entry name" value="Protein of unknown function DUF1465"/>
    <property type="match status" value="1"/>
</dbReference>
<dbReference type="InterPro" id="IPR038301">
    <property type="entry name" value="AraC-like_sf"/>
</dbReference>
<sequence>MSPSVTLDRGLHRRLVDGLYLEAMVMADEARAYFDHRDTTEAELQDPLRRVSFACESLKVTTRLMHIIAWLLSQRAWQRGEISDADLVDEKYRLGRATETDPDIAAAFPFAARALIDASQELYGRVARLQDRMDHMARPRGQVESSPARALMDRLNTAF</sequence>
<evidence type="ECO:0000313" key="1">
    <source>
        <dbReference type="EMBL" id="MCK0532067.1"/>
    </source>
</evidence>
<dbReference type="Pfam" id="PF07323">
    <property type="entry name" value="DUF1465"/>
    <property type="match status" value="1"/>
</dbReference>